<dbReference type="Proteomes" id="UP000663853">
    <property type="component" value="Unassembled WGS sequence"/>
</dbReference>
<protein>
    <submittedName>
        <fullName evidence="2">Uncharacterized protein</fullName>
    </submittedName>
</protein>
<organism evidence="2 3">
    <name type="scientific">Rhizoctonia solani</name>
    <dbReference type="NCBI Taxonomy" id="456999"/>
    <lineage>
        <taxon>Eukaryota</taxon>
        <taxon>Fungi</taxon>
        <taxon>Dikarya</taxon>
        <taxon>Basidiomycota</taxon>
        <taxon>Agaricomycotina</taxon>
        <taxon>Agaricomycetes</taxon>
        <taxon>Cantharellales</taxon>
        <taxon>Ceratobasidiaceae</taxon>
        <taxon>Rhizoctonia</taxon>
    </lineage>
</organism>
<reference evidence="2" key="1">
    <citation type="submission" date="2021-01" db="EMBL/GenBank/DDBJ databases">
        <authorList>
            <person name="Kaushik A."/>
        </authorList>
    </citation>
    <scope>NUCLEOTIDE SEQUENCE</scope>
    <source>
        <strain evidence="2">AG6-10EEA</strain>
    </source>
</reference>
<comment type="caution">
    <text evidence="2">The sequence shown here is derived from an EMBL/GenBank/DDBJ whole genome shotgun (WGS) entry which is preliminary data.</text>
</comment>
<feature type="compositionally biased region" description="Polar residues" evidence="1">
    <location>
        <begin position="33"/>
        <end position="42"/>
    </location>
</feature>
<dbReference type="EMBL" id="CAJMXA010001171">
    <property type="protein sequence ID" value="CAE6453876.1"/>
    <property type="molecule type" value="Genomic_DNA"/>
</dbReference>
<name>A0A8H3GJY4_9AGAM</name>
<evidence type="ECO:0000313" key="2">
    <source>
        <dbReference type="EMBL" id="CAE6453876.1"/>
    </source>
</evidence>
<feature type="compositionally biased region" description="Acidic residues" evidence="1">
    <location>
        <begin position="48"/>
        <end position="61"/>
    </location>
</feature>
<accession>A0A8H3GJY4</accession>
<evidence type="ECO:0000313" key="3">
    <source>
        <dbReference type="Proteomes" id="UP000663853"/>
    </source>
</evidence>
<proteinExistence type="predicted"/>
<feature type="region of interest" description="Disordered" evidence="1">
    <location>
        <begin position="32"/>
        <end position="101"/>
    </location>
</feature>
<evidence type="ECO:0000256" key="1">
    <source>
        <dbReference type="SAM" id="MobiDB-lite"/>
    </source>
</evidence>
<sequence>MDVHEIYFTAGVSLHSQCSVFAPVRSNKRIGKTINNGLNSHRSPPPVDDSETDGSSQEEEPVLTPPMEGDVLLGPEEKQPRPHSISPNNFGIPKSDEETKQSRGLQSICSRTHGSGQYFRLAHEYAESARAAAQVELNRIISEYHSNDYSRMHSLYDHWTATVLDGPQYHMYPQVHDDPSGILEGEMGYELGWTSGAWNVYSYGETGEAGWFHPTE</sequence>
<gene>
    <name evidence="2" type="ORF">RDB_LOCUS52573</name>
</gene>
<dbReference type="AlphaFoldDB" id="A0A8H3GJY4"/>